<reference evidence="1 2" key="1">
    <citation type="submission" date="2016-10" db="EMBL/GenBank/DDBJ databases">
        <authorList>
            <person name="de Groot N.N."/>
        </authorList>
    </citation>
    <scope>NUCLEOTIDE SEQUENCE [LARGE SCALE GENOMIC DNA]</scope>
    <source>
        <strain evidence="1 2">CGMCC 1.6502</strain>
    </source>
</reference>
<accession>A0A1G9AMF8</accession>
<protein>
    <submittedName>
        <fullName evidence="1">Uncharacterized protein</fullName>
    </submittedName>
</protein>
<dbReference type="EMBL" id="FNFL01000004">
    <property type="protein sequence ID" value="SDK28512.1"/>
    <property type="molecule type" value="Genomic_DNA"/>
</dbReference>
<proteinExistence type="predicted"/>
<dbReference type="Proteomes" id="UP000198694">
    <property type="component" value="Unassembled WGS sequence"/>
</dbReference>
<evidence type="ECO:0000313" key="1">
    <source>
        <dbReference type="EMBL" id="SDK28512.1"/>
    </source>
</evidence>
<gene>
    <name evidence="1" type="ORF">SAMN05216243_2613</name>
</gene>
<dbReference type="RefSeq" id="WP_093214966.1">
    <property type="nucleotide sequence ID" value="NZ_FNFL01000004.1"/>
</dbReference>
<sequence>MSNNEELWSALGNVISRYIASAENNLQDEEVINLSILQLLIALKSNRLSEEQFTVGEETCSALMEDIDQAISKSKSDFTRTIDLLS</sequence>
<organism evidence="1 2">
    <name type="scientific">Sediminibacillus albus</name>
    <dbReference type="NCBI Taxonomy" id="407036"/>
    <lineage>
        <taxon>Bacteria</taxon>
        <taxon>Bacillati</taxon>
        <taxon>Bacillota</taxon>
        <taxon>Bacilli</taxon>
        <taxon>Bacillales</taxon>
        <taxon>Bacillaceae</taxon>
        <taxon>Sediminibacillus</taxon>
    </lineage>
</organism>
<name>A0A1G9AMF8_9BACI</name>
<keyword evidence="2" id="KW-1185">Reference proteome</keyword>
<dbReference type="AlphaFoldDB" id="A0A1G9AMF8"/>
<evidence type="ECO:0000313" key="2">
    <source>
        <dbReference type="Proteomes" id="UP000198694"/>
    </source>
</evidence>
<dbReference type="STRING" id="407036.SAMN05216243_2613"/>